<evidence type="ECO:0000313" key="2">
    <source>
        <dbReference type="Proteomes" id="UP000051952"/>
    </source>
</evidence>
<dbReference type="VEuPathDB" id="TriTrypDB:BSAL_70405"/>
<dbReference type="AlphaFoldDB" id="A0A0S4IVF1"/>
<organism evidence="1 2">
    <name type="scientific">Bodo saltans</name>
    <name type="common">Flagellated protozoan</name>
    <dbReference type="NCBI Taxonomy" id="75058"/>
    <lineage>
        <taxon>Eukaryota</taxon>
        <taxon>Discoba</taxon>
        <taxon>Euglenozoa</taxon>
        <taxon>Kinetoplastea</taxon>
        <taxon>Metakinetoplastina</taxon>
        <taxon>Eubodonida</taxon>
        <taxon>Bodonidae</taxon>
        <taxon>Bodo</taxon>
    </lineage>
</organism>
<reference evidence="2" key="1">
    <citation type="submission" date="2015-09" db="EMBL/GenBank/DDBJ databases">
        <authorList>
            <consortium name="Pathogen Informatics"/>
        </authorList>
    </citation>
    <scope>NUCLEOTIDE SEQUENCE [LARGE SCALE GENOMIC DNA]</scope>
    <source>
        <strain evidence="2">Lake Konstanz</strain>
    </source>
</reference>
<evidence type="ECO:0000313" key="1">
    <source>
        <dbReference type="EMBL" id="CUG04097.1"/>
    </source>
</evidence>
<proteinExistence type="predicted"/>
<sequence>MQREHLRTIRQDTRSLIELQLALDEVVCKLIAFPSLDVMWSREHIVSYLKSIKQELVSLPHNSGRALLVSASTVAVAVAVAWNDPELMIMSVCHLNPQVVQCEEYLPSCSKWNELIDTLFGCSSTSIIPCVRMFQLAAFVLYAAFVDEESLAKILSVPLSSPEDEYLVLPSSLIVAGDMFGLLLWCKSAHRSIQSLIDHLAHHTIKRRLEHEQLGNTFRPQILRENTGSNVPLPQEMSQRLTFVSYPEAR</sequence>
<keyword evidence="2" id="KW-1185">Reference proteome</keyword>
<accession>A0A0S4IVF1</accession>
<name>A0A0S4IVF1_BODSA</name>
<protein>
    <submittedName>
        <fullName evidence="1">Uncharacterized protein</fullName>
    </submittedName>
</protein>
<gene>
    <name evidence="1" type="ORF">BSAL_70405</name>
</gene>
<dbReference type="Proteomes" id="UP000051952">
    <property type="component" value="Unassembled WGS sequence"/>
</dbReference>
<dbReference type="EMBL" id="CYKH01000514">
    <property type="protein sequence ID" value="CUG04097.1"/>
    <property type="molecule type" value="Genomic_DNA"/>
</dbReference>